<dbReference type="EMBL" id="AONB01000001">
    <property type="protein sequence ID" value="EXJ12900.1"/>
    <property type="molecule type" value="Genomic_DNA"/>
</dbReference>
<dbReference type="PANTHER" id="PTHR45138">
    <property type="entry name" value="REGULATORY COMPONENTS OF SENSORY TRANSDUCTION SYSTEM"/>
    <property type="match status" value="1"/>
</dbReference>
<keyword evidence="6" id="KW-0548">Nucleotidyltransferase</keyword>
<reference evidence="7" key="1">
    <citation type="submission" date="2012-11" db="EMBL/GenBank/DDBJ databases">
        <authorList>
            <person name="Singh A."/>
            <person name="Pinnaka A.K."/>
            <person name="Vaidya B."/>
        </authorList>
    </citation>
    <scope>NUCLEOTIDE SEQUENCE [LARGE SCALE GENOMIC DNA]</scope>
    <source>
        <strain evidence="7">AK23</strain>
    </source>
</reference>
<dbReference type="GO" id="GO:0052621">
    <property type="term" value="F:diguanylate cyclase activity"/>
    <property type="evidence" value="ECO:0007669"/>
    <property type="project" value="UniProtKB-EC"/>
</dbReference>
<proteinExistence type="predicted"/>
<organism evidence="6 7">
    <name type="scientific">Nitrincola nitratireducens</name>
    <dbReference type="NCBI Taxonomy" id="1229521"/>
    <lineage>
        <taxon>Bacteria</taxon>
        <taxon>Pseudomonadati</taxon>
        <taxon>Pseudomonadota</taxon>
        <taxon>Gammaproteobacteria</taxon>
        <taxon>Oceanospirillales</taxon>
        <taxon>Oceanospirillaceae</taxon>
        <taxon>Nitrincola</taxon>
    </lineage>
</organism>
<feature type="transmembrane region" description="Helical" evidence="4">
    <location>
        <begin position="7"/>
        <end position="29"/>
    </location>
</feature>
<keyword evidence="6" id="KW-0808">Transferase</keyword>
<dbReference type="GO" id="GO:0005886">
    <property type="term" value="C:plasma membrane"/>
    <property type="evidence" value="ECO:0007669"/>
    <property type="project" value="TreeGrafter"/>
</dbReference>
<evidence type="ECO:0000256" key="3">
    <source>
        <dbReference type="ARBA" id="ARBA00034247"/>
    </source>
</evidence>
<dbReference type="Pfam" id="PF00990">
    <property type="entry name" value="GGDEF"/>
    <property type="match status" value="1"/>
</dbReference>
<dbReference type="SUPFAM" id="SSF55073">
    <property type="entry name" value="Nucleotide cyclase"/>
    <property type="match status" value="1"/>
</dbReference>
<accession>W9VR69</accession>
<dbReference type="SMART" id="SM00267">
    <property type="entry name" value="GGDEF"/>
    <property type="match status" value="1"/>
</dbReference>
<dbReference type="PANTHER" id="PTHR45138:SF9">
    <property type="entry name" value="DIGUANYLATE CYCLASE DGCM-RELATED"/>
    <property type="match status" value="1"/>
</dbReference>
<feature type="transmembrane region" description="Helical" evidence="4">
    <location>
        <begin position="269"/>
        <end position="288"/>
    </location>
</feature>
<feature type="domain" description="GGDEF" evidence="5">
    <location>
        <begin position="379"/>
        <end position="520"/>
    </location>
</feature>
<dbReference type="STRING" id="1229521.D791_00242"/>
<sequence>MKSIKGYIALTSVVFALFLISVLGLYRFYIEHPKEIEIAEQLQLQELNSLSKILRLKKATLASITLDWAHWDDSYQFLTEPTQFERFVQSNFTPSSFITNKLLGVVYLTNDVHVHYSQGYDLSNETLVDLSQISNIDWALITHRFNQVDSDVLGGWLLTRSGPAIYAIANVTDSLSEKDPAGYLMFIQLLSESEIEFIESITRLKLNFTTPTTEDELAFANTIPNLAPVTLEEGFQTERDRIIRDDTNTPMVTIHITHTPIHSPNLLDGFPFVFAITGLVALLLMALLERIVHRPMKKHIQAIEQMVSEQNLTPLTERFRINEFEKFRSVFNLAVDLVQQQKLALLELSTKDALTAIPNRRAYDTFAPTAWKHAKRHNTTFCFAILDIDYFKQFNDSQGHQAGDVALKQLGALFSQHFCREDDFYARIGGEEFVVILRSSHDDFLPHLEAFRQGFEDLNIPHTSRPDALKVLTISIGAVIVKHPNQLSIESGLTRLYSLADQTLYTAKQQGRNQIGVRYINHEKG</sequence>
<dbReference type="PATRIC" id="fig|1229521.3.peg.249"/>
<dbReference type="OrthoDB" id="9812260at2"/>
<dbReference type="Pfam" id="PF05228">
    <property type="entry name" value="CHASE4"/>
    <property type="match status" value="1"/>
</dbReference>
<dbReference type="InterPro" id="IPR000160">
    <property type="entry name" value="GGDEF_dom"/>
</dbReference>
<evidence type="ECO:0000313" key="6">
    <source>
        <dbReference type="EMBL" id="EXJ12900.1"/>
    </source>
</evidence>
<dbReference type="Proteomes" id="UP000019464">
    <property type="component" value="Unassembled WGS sequence"/>
</dbReference>
<dbReference type="CDD" id="cd01949">
    <property type="entry name" value="GGDEF"/>
    <property type="match status" value="1"/>
</dbReference>
<evidence type="ECO:0000313" key="7">
    <source>
        <dbReference type="Proteomes" id="UP000019464"/>
    </source>
</evidence>
<keyword evidence="4" id="KW-0812">Transmembrane</keyword>
<dbReference type="AlphaFoldDB" id="W9VR69"/>
<dbReference type="GO" id="GO:0043709">
    <property type="term" value="P:cell adhesion involved in single-species biofilm formation"/>
    <property type="evidence" value="ECO:0007669"/>
    <property type="project" value="TreeGrafter"/>
</dbReference>
<evidence type="ECO:0000256" key="4">
    <source>
        <dbReference type="SAM" id="Phobius"/>
    </source>
</evidence>
<dbReference type="NCBIfam" id="TIGR00254">
    <property type="entry name" value="GGDEF"/>
    <property type="match status" value="1"/>
</dbReference>
<evidence type="ECO:0000256" key="2">
    <source>
        <dbReference type="ARBA" id="ARBA00012528"/>
    </source>
</evidence>
<dbReference type="RefSeq" id="WP_036506673.1">
    <property type="nucleotide sequence ID" value="NZ_AONB01000001.1"/>
</dbReference>
<keyword evidence="4" id="KW-0472">Membrane</keyword>
<dbReference type="Gene3D" id="3.30.70.270">
    <property type="match status" value="1"/>
</dbReference>
<keyword evidence="7" id="KW-1185">Reference proteome</keyword>
<reference evidence="6 7" key="2">
    <citation type="journal article" date="2015" name="Syst. Appl. Microbiol.">
        <title>Nitrincola nitratireducens sp. nov. isolated from a haloalkaline crater lake.</title>
        <authorList>
            <person name="Singh A."/>
            <person name="Vaidya B."/>
            <person name="Tanuku N.R."/>
            <person name="Pinnaka A.K."/>
        </authorList>
    </citation>
    <scope>NUCLEOTIDE SEQUENCE [LARGE SCALE GENOMIC DNA]</scope>
    <source>
        <strain evidence="6 7">AK23</strain>
    </source>
</reference>
<dbReference type="GO" id="GO:1902201">
    <property type="term" value="P:negative regulation of bacterial-type flagellum-dependent cell motility"/>
    <property type="evidence" value="ECO:0007669"/>
    <property type="project" value="TreeGrafter"/>
</dbReference>
<comment type="catalytic activity">
    <reaction evidence="3">
        <text>2 GTP = 3',3'-c-di-GMP + 2 diphosphate</text>
        <dbReference type="Rhea" id="RHEA:24898"/>
        <dbReference type="ChEBI" id="CHEBI:33019"/>
        <dbReference type="ChEBI" id="CHEBI:37565"/>
        <dbReference type="ChEBI" id="CHEBI:58805"/>
        <dbReference type="EC" id="2.7.7.65"/>
    </reaction>
</comment>
<dbReference type="InterPro" id="IPR050469">
    <property type="entry name" value="Diguanylate_Cyclase"/>
</dbReference>
<dbReference type="EC" id="2.7.7.65" evidence="2"/>
<dbReference type="InterPro" id="IPR043128">
    <property type="entry name" value="Rev_trsase/Diguanyl_cyclase"/>
</dbReference>
<comment type="cofactor">
    <cofactor evidence="1">
        <name>Mg(2+)</name>
        <dbReference type="ChEBI" id="CHEBI:18420"/>
    </cofactor>
</comment>
<dbReference type="InterPro" id="IPR029787">
    <property type="entry name" value="Nucleotide_cyclase"/>
</dbReference>
<comment type="caution">
    <text evidence="6">The sequence shown here is derived from an EMBL/GenBank/DDBJ whole genome shotgun (WGS) entry which is preliminary data.</text>
</comment>
<evidence type="ECO:0000259" key="5">
    <source>
        <dbReference type="PROSITE" id="PS50887"/>
    </source>
</evidence>
<name>W9VR69_9GAMM</name>
<gene>
    <name evidence="6" type="primary">ycdT_1</name>
    <name evidence="6" type="ORF">D791_00242</name>
</gene>
<evidence type="ECO:0000256" key="1">
    <source>
        <dbReference type="ARBA" id="ARBA00001946"/>
    </source>
</evidence>
<dbReference type="PROSITE" id="PS50887">
    <property type="entry name" value="GGDEF"/>
    <property type="match status" value="1"/>
</dbReference>
<protein>
    <recommendedName>
        <fullName evidence="2">diguanylate cyclase</fullName>
        <ecNumber evidence="2">2.7.7.65</ecNumber>
    </recommendedName>
</protein>
<dbReference type="FunFam" id="3.30.70.270:FF:000001">
    <property type="entry name" value="Diguanylate cyclase domain protein"/>
    <property type="match status" value="1"/>
</dbReference>
<dbReference type="InterPro" id="IPR007892">
    <property type="entry name" value="CHASE4"/>
</dbReference>
<keyword evidence="4" id="KW-1133">Transmembrane helix</keyword>